<sequence>MQLKRMTQLGLAAGMAAGLVAAAGLTPALAKEFTYSTFISPKSTNNTEGVEPMFERVKAATNGEMDWKLYPAGQILAARSTLPGVRDGVADAGFVVAAYHPSELKNTLVLANMINSGSNAIAVAGAVNEAIMLGCKECQDDFRAQNSLYLGGHVTTSYYPMCAKKFDGLEGFKGLKIKATGAFSGILQELGAVPVNIPTDEMAEAMERGQIDCVLGSLAWMENYSLKDVTNYVLEAPFGSTRGLGLMTVNKDVWEGLPADQRKALLDNMGGMISGAVHGYLEQDAEAKKNALAKGVVFEQPSAAFSAALEPSPKFKQENLDKAASLGVKDPQKIADSFNAILPKWQKIAEEVGMDKDAYAKALQREIYDKVDY</sequence>
<proteinExistence type="predicted"/>
<accession>A0ABV7L495</accession>
<dbReference type="RefSeq" id="WP_379903180.1">
    <property type="nucleotide sequence ID" value="NZ_JBHRTR010000031.1"/>
</dbReference>
<name>A0ABV7L495_9PROT</name>
<dbReference type="Pfam" id="PF03480">
    <property type="entry name" value="DctP"/>
    <property type="match status" value="1"/>
</dbReference>
<dbReference type="Gene3D" id="3.40.190.170">
    <property type="entry name" value="Bacterial extracellular solute-binding protein, family 7"/>
    <property type="match status" value="1"/>
</dbReference>
<dbReference type="Proteomes" id="UP001595528">
    <property type="component" value="Unassembled WGS sequence"/>
</dbReference>
<dbReference type="PANTHER" id="PTHR33376:SF15">
    <property type="entry name" value="BLL6794 PROTEIN"/>
    <property type="match status" value="1"/>
</dbReference>
<dbReference type="InterPro" id="IPR038404">
    <property type="entry name" value="TRAP_DctP_sf"/>
</dbReference>
<dbReference type="NCBIfam" id="NF037995">
    <property type="entry name" value="TRAP_S1"/>
    <property type="match status" value="1"/>
</dbReference>
<gene>
    <name evidence="2" type="ORF">ACFOGJ_18280</name>
</gene>
<comment type="caution">
    <text evidence="2">The sequence shown here is derived from an EMBL/GenBank/DDBJ whole genome shotgun (WGS) entry which is preliminary data.</text>
</comment>
<dbReference type="CDD" id="cd13666">
    <property type="entry name" value="PBP2_TRAP_DctP_like_1"/>
    <property type="match status" value="1"/>
</dbReference>
<reference evidence="3" key="1">
    <citation type="journal article" date="2019" name="Int. J. Syst. Evol. Microbiol.">
        <title>The Global Catalogue of Microorganisms (GCM) 10K type strain sequencing project: providing services to taxonomists for standard genome sequencing and annotation.</title>
        <authorList>
            <consortium name="The Broad Institute Genomics Platform"/>
            <consortium name="The Broad Institute Genome Sequencing Center for Infectious Disease"/>
            <person name="Wu L."/>
            <person name="Ma J."/>
        </authorList>
    </citation>
    <scope>NUCLEOTIDE SEQUENCE [LARGE SCALE GENOMIC DNA]</scope>
    <source>
        <strain evidence="3">KCTC 42964</strain>
    </source>
</reference>
<protein>
    <submittedName>
        <fullName evidence="2">C4-dicarboxylate TRAP transporter substrate-binding protein</fullName>
    </submittedName>
</protein>
<keyword evidence="3" id="KW-1185">Reference proteome</keyword>
<evidence type="ECO:0000313" key="2">
    <source>
        <dbReference type="EMBL" id="MFC3229200.1"/>
    </source>
</evidence>
<dbReference type="EMBL" id="JBHRTR010000031">
    <property type="protein sequence ID" value="MFC3229200.1"/>
    <property type="molecule type" value="Genomic_DNA"/>
</dbReference>
<dbReference type="PANTHER" id="PTHR33376">
    <property type="match status" value="1"/>
</dbReference>
<dbReference type="InterPro" id="IPR018389">
    <property type="entry name" value="DctP_fam"/>
</dbReference>
<evidence type="ECO:0000256" key="1">
    <source>
        <dbReference type="ARBA" id="ARBA00022729"/>
    </source>
</evidence>
<organism evidence="2 3">
    <name type="scientific">Marinibaculum pumilum</name>
    <dbReference type="NCBI Taxonomy" id="1766165"/>
    <lineage>
        <taxon>Bacteria</taxon>
        <taxon>Pseudomonadati</taxon>
        <taxon>Pseudomonadota</taxon>
        <taxon>Alphaproteobacteria</taxon>
        <taxon>Rhodospirillales</taxon>
        <taxon>Rhodospirillaceae</taxon>
        <taxon>Marinibaculum</taxon>
    </lineage>
</organism>
<keyword evidence="1" id="KW-0732">Signal</keyword>
<evidence type="ECO:0000313" key="3">
    <source>
        <dbReference type="Proteomes" id="UP001595528"/>
    </source>
</evidence>